<dbReference type="EC" id="6.1.1.2" evidence="8"/>
<gene>
    <name evidence="8" type="primary">trpS</name>
    <name evidence="11" type="ORF">SGL43_01064</name>
</gene>
<dbReference type="PROSITE" id="PS00178">
    <property type="entry name" value="AA_TRNA_LIGASE_I"/>
    <property type="match status" value="1"/>
</dbReference>
<accession>A0ABN8UUY5</accession>
<evidence type="ECO:0000313" key="11">
    <source>
        <dbReference type="EMBL" id="CAH9414061.1"/>
    </source>
</evidence>
<dbReference type="PRINTS" id="PR01039">
    <property type="entry name" value="TRNASYNTHTRP"/>
</dbReference>
<dbReference type="Gene3D" id="3.40.50.620">
    <property type="entry name" value="HUPs"/>
    <property type="match status" value="1"/>
</dbReference>
<dbReference type="InterPro" id="IPR024109">
    <property type="entry name" value="Trp-tRNA-ligase_bac-type"/>
</dbReference>
<feature type="binding site" evidence="8">
    <location>
        <begin position="31"/>
        <end position="33"/>
    </location>
    <ligand>
        <name>ATP</name>
        <dbReference type="ChEBI" id="CHEBI:30616"/>
    </ligand>
</feature>
<dbReference type="SUPFAM" id="SSF52374">
    <property type="entry name" value="Nucleotidylyl transferase"/>
    <property type="match status" value="1"/>
</dbReference>
<keyword evidence="12" id="KW-1185">Reference proteome</keyword>
<evidence type="ECO:0000256" key="6">
    <source>
        <dbReference type="ARBA" id="ARBA00023146"/>
    </source>
</evidence>
<feature type="short sequence motif" description="'KMSKS' region" evidence="8">
    <location>
        <begin position="217"/>
        <end position="221"/>
    </location>
</feature>
<dbReference type="Proteomes" id="UP001154015">
    <property type="component" value="Unassembled WGS sequence"/>
</dbReference>
<feature type="binding site" evidence="8">
    <location>
        <begin position="40"/>
        <end position="41"/>
    </location>
    <ligand>
        <name>ATP</name>
        <dbReference type="ChEBI" id="CHEBI:30616"/>
    </ligand>
</feature>
<name>A0ABN8UUY5_STRGL</name>
<dbReference type="Pfam" id="PF00579">
    <property type="entry name" value="tRNA-synt_1b"/>
    <property type="match status" value="1"/>
</dbReference>
<comment type="catalytic activity">
    <reaction evidence="7 8">
        <text>tRNA(Trp) + L-tryptophan + ATP = L-tryptophyl-tRNA(Trp) + AMP + diphosphate + H(+)</text>
        <dbReference type="Rhea" id="RHEA:24080"/>
        <dbReference type="Rhea" id="RHEA-COMP:9671"/>
        <dbReference type="Rhea" id="RHEA-COMP:9705"/>
        <dbReference type="ChEBI" id="CHEBI:15378"/>
        <dbReference type="ChEBI" id="CHEBI:30616"/>
        <dbReference type="ChEBI" id="CHEBI:33019"/>
        <dbReference type="ChEBI" id="CHEBI:57912"/>
        <dbReference type="ChEBI" id="CHEBI:78442"/>
        <dbReference type="ChEBI" id="CHEBI:78535"/>
        <dbReference type="ChEBI" id="CHEBI:456215"/>
        <dbReference type="EC" id="6.1.1.2"/>
    </reaction>
</comment>
<dbReference type="HAMAP" id="MF_00140_B">
    <property type="entry name" value="Trp_tRNA_synth_B"/>
    <property type="match status" value="1"/>
</dbReference>
<evidence type="ECO:0000256" key="4">
    <source>
        <dbReference type="ARBA" id="ARBA00022840"/>
    </source>
</evidence>
<feature type="binding site" evidence="8">
    <location>
        <position position="157"/>
    </location>
    <ligand>
        <name>L-tryptophan</name>
        <dbReference type="ChEBI" id="CHEBI:57912"/>
    </ligand>
</feature>
<comment type="similarity">
    <text evidence="1 8 9">Belongs to the class-I aminoacyl-tRNA synthetase family.</text>
</comment>
<dbReference type="InterPro" id="IPR002305">
    <property type="entry name" value="aa-tRNA-synth_Ic"/>
</dbReference>
<evidence type="ECO:0000256" key="1">
    <source>
        <dbReference type="ARBA" id="ARBA00005594"/>
    </source>
</evidence>
<evidence type="ECO:0000313" key="12">
    <source>
        <dbReference type="Proteomes" id="UP001154015"/>
    </source>
</evidence>
<feature type="binding site" evidence="8">
    <location>
        <begin position="217"/>
        <end position="221"/>
    </location>
    <ligand>
        <name>ATP</name>
        <dbReference type="ChEBI" id="CHEBI:30616"/>
    </ligand>
</feature>
<comment type="caution">
    <text evidence="11">The sequence shown here is derived from an EMBL/GenBank/DDBJ whole genome shotgun (WGS) entry which is preliminary data.</text>
</comment>
<evidence type="ECO:0000256" key="9">
    <source>
        <dbReference type="RuleBase" id="RU363036"/>
    </source>
</evidence>
<dbReference type="Gene3D" id="1.10.240.10">
    <property type="entry name" value="Tyrosyl-Transfer RNA Synthetase"/>
    <property type="match status" value="1"/>
</dbReference>
<feature type="binding site" evidence="8">
    <location>
        <begin position="169"/>
        <end position="171"/>
    </location>
    <ligand>
        <name>ATP</name>
        <dbReference type="ChEBI" id="CHEBI:30616"/>
    </ligand>
</feature>
<sequence length="355" mass="38844">MASDRPSLPTDQPQTGRTGAAARPRVLSGIQPTAGSFHLGNYLGAVRQWVALQESHDAFYMVVDLHAITVPQDPAELRANTRLAVAQLLAAGLDPERCTLFVQSHVPEHAQLGWVMNCLTGFGEASRMTQFKDKSAKQGADRATVGLFTYPVLQVADILLYQANQVPVGEDQRQHIELTRDLAERFNGRYGQTFTVPAPYILKQTAKIFDLQDPAVKMSKSASTPKGLINLLDDPKVTAKKVKSAVTDTDTVIRFDEEKKPGVSNLLTILSTLSGSPVEDLERSYEGKGYGALKTDLAEAMVEFVTPFRARTQEYLDDPETLDSILAKGAEKARAVAAETLAQTYDRMGFLPAKH</sequence>
<dbReference type="EMBL" id="CAKXYP010000002">
    <property type="protein sequence ID" value="CAH9414061.1"/>
    <property type="molecule type" value="Genomic_DNA"/>
</dbReference>
<evidence type="ECO:0000256" key="5">
    <source>
        <dbReference type="ARBA" id="ARBA00022917"/>
    </source>
</evidence>
<protein>
    <recommendedName>
        <fullName evidence="8">Tryptophan--tRNA ligase</fullName>
        <ecNumber evidence="8">6.1.1.2</ecNumber>
    </recommendedName>
    <alternativeName>
        <fullName evidence="8">Tryptophanyl-tRNA synthetase</fullName>
        <shortName evidence="8">TrpRS</shortName>
    </alternativeName>
</protein>
<dbReference type="NCBIfam" id="TIGR00233">
    <property type="entry name" value="trpS"/>
    <property type="match status" value="1"/>
</dbReference>
<dbReference type="CDD" id="cd00806">
    <property type="entry name" value="TrpRS_core"/>
    <property type="match status" value="1"/>
</dbReference>
<dbReference type="RefSeq" id="WP_306472253.1">
    <property type="nucleotide sequence ID" value="NZ_JBIRJW010000002.1"/>
</dbReference>
<evidence type="ECO:0000256" key="8">
    <source>
        <dbReference type="HAMAP-Rule" id="MF_00140"/>
    </source>
</evidence>
<proteinExistence type="inferred from homology"/>
<keyword evidence="3 8" id="KW-0547">Nucleotide-binding</keyword>
<comment type="subunit">
    <text evidence="8">Homodimer.</text>
</comment>
<keyword evidence="4 8" id="KW-0067">ATP-binding</keyword>
<comment type="subcellular location">
    <subcellularLocation>
        <location evidence="8">Cytoplasm</location>
    </subcellularLocation>
</comment>
<dbReference type="InterPro" id="IPR014729">
    <property type="entry name" value="Rossmann-like_a/b/a_fold"/>
</dbReference>
<keyword evidence="8" id="KW-0963">Cytoplasm</keyword>
<evidence type="ECO:0000256" key="3">
    <source>
        <dbReference type="ARBA" id="ARBA00022741"/>
    </source>
</evidence>
<comment type="function">
    <text evidence="8">Catalyzes the attachment of tryptophan to tRNA(Trp).</text>
</comment>
<reference evidence="11" key="1">
    <citation type="submission" date="2022-03" db="EMBL/GenBank/DDBJ databases">
        <authorList>
            <person name="Leyn A S."/>
        </authorList>
    </citation>
    <scope>NUCLEOTIDE SEQUENCE</scope>
    <source>
        <strain evidence="11">Streptomyces globisporus 4-3</strain>
    </source>
</reference>
<dbReference type="InterPro" id="IPR050203">
    <property type="entry name" value="Trp-tRNA_synthetase"/>
</dbReference>
<dbReference type="GO" id="GO:0004830">
    <property type="term" value="F:tryptophan-tRNA ligase activity"/>
    <property type="evidence" value="ECO:0007669"/>
    <property type="project" value="UniProtKB-EC"/>
</dbReference>
<feature type="binding site" evidence="8">
    <location>
        <position position="208"/>
    </location>
    <ligand>
        <name>ATP</name>
        <dbReference type="ChEBI" id="CHEBI:30616"/>
    </ligand>
</feature>
<evidence type="ECO:0000256" key="7">
    <source>
        <dbReference type="ARBA" id="ARBA00049929"/>
    </source>
</evidence>
<feature type="region of interest" description="Disordered" evidence="10">
    <location>
        <begin position="1"/>
        <end position="25"/>
    </location>
</feature>
<evidence type="ECO:0000256" key="10">
    <source>
        <dbReference type="SAM" id="MobiDB-lite"/>
    </source>
</evidence>
<keyword evidence="2 8" id="KW-0436">Ligase</keyword>
<dbReference type="PANTHER" id="PTHR43766">
    <property type="entry name" value="TRYPTOPHAN--TRNA LIGASE, MITOCHONDRIAL"/>
    <property type="match status" value="1"/>
</dbReference>
<organism evidence="11 12">
    <name type="scientific">Streptomyces globisporus</name>
    <dbReference type="NCBI Taxonomy" id="1908"/>
    <lineage>
        <taxon>Bacteria</taxon>
        <taxon>Bacillati</taxon>
        <taxon>Actinomycetota</taxon>
        <taxon>Actinomycetes</taxon>
        <taxon>Kitasatosporales</taxon>
        <taxon>Streptomycetaceae</taxon>
        <taxon>Streptomyces</taxon>
    </lineage>
</organism>
<keyword evidence="5 8" id="KW-0648">Protein biosynthesis</keyword>
<evidence type="ECO:0000256" key="2">
    <source>
        <dbReference type="ARBA" id="ARBA00022598"/>
    </source>
</evidence>
<dbReference type="InterPro" id="IPR002306">
    <property type="entry name" value="Trp-tRNA-ligase"/>
</dbReference>
<keyword evidence="6 8" id="KW-0030">Aminoacyl-tRNA synthetase</keyword>
<comment type="caution">
    <text evidence="8">Lacks conserved residue(s) required for the propagation of feature annotation.</text>
</comment>
<dbReference type="InterPro" id="IPR001412">
    <property type="entry name" value="aa-tRNA-synth_I_CS"/>
</dbReference>
<dbReference type="PANTHER" id="PTHR43766:SF1">
    <property type="entry name" value="TRYPTOPHAN--TRNA LIGASE, MITOCHONDRIAL"/>
    <property type="match status" value="1"/>
</dbReference>